<proteinExistence type="predicted"/>
<sequence length="274" mass="29322">MKMMRSLLLIPLLLVGSVHAFSTVRTTRGLATEIRREGSFRVIPTATQSHGPKGVNVPLQLFATTREDDISSPRKQGKLRWIRNLFARRPRVPVKAKRLFSAFFVAMALFMSGMSPGPAHAASPFAVKFTGMEVVARGPEWSSAGGSLDASSDMLSLAMQKRQATLSRQQALAAVTGRSSTAMIMAASMAAAVAVPTGVSVALFRKADSNEKVVDELMLKQKELIDQVSTLSQAVASNEEEAGGPYGSLGSELLFLALSGLSAYATYFVSNPPE</sequence>
<evidence type="ECO:0000256" key="2">
    <source>
        <dbReference type="SAM" id="SignalP"/>
    </source>
</evidence>
<evidence type="ECO:0000313" key="4">
    <source>
        <dbReference type="Proteomes" id="UP001153069"/>
    </source>
</evidence>
<feature type="signal peptide" evidence="2">
    <location>
        <begin position="1"/>
        <end position="20"/>
    </location>
</feature>
<evidence type="ECO:0008006" key="5">
    <source>
        <dbReference type="Google" id="ProtNLM"/>
    </source>
</evidence>
<organism evidence="3 4">
    <name type="scientific">Seminavis robusta</name>
    <dbReference type="NCBI Taxonomy" id="568900"/>
    <lineage>
        <taxon>Eukaryota</taxon>
        <taxon>Sar</taxon>
        <taxon>Stramenopiles</taxon>
        <taxon>Ochrophyta</taxon>
        <taxon>Bacillariophyta</taxon>
        <taxon>Bacillariophyceae</taxon>
        <taxon>Bacillariophycidae</taxon>
        <taxon>Naviculales</taxon>
        <taxon>Naviculaceae</taxon>
        <taxon>Seminavis</taxon>
    </lineage>
</organism>
<gene>
    <name evidence="3" type="ORF">SEMRO_347_G122850.1</name>
</gene>
<dbReference type="AlphaFoldDB" id="A0A9N8DSV8"/>
<reference evidence="3" key="1">
    <citation type="submission" date="2020-06" db="EMBL/GenBank/DDBJ databases">
        <authorList>
            <consortium name="Plant Systems Biology data submission"/>
        </authorList>
    </citation>
    <scope>NUCLEOTIDE SEQUENCE</scope>
    <source>
        <strain evidence="3">D6</strain>
    </source>
</reference>
<keyword evidence="1" id="KW-1133">Transmembrane helix</keyword>
<name>A0A9N8DSV8_9STRA</name>
<evidence type="ECO:0000256" key="1">
    <source>
        <dbReference type="SAM" id="Phobius"/>
    </source>
</evidence>
<evidence type="ECO:0000313" key="3">
    <source>
        <dbReference type="EMBL" id="CAB9508428.1"/>
    </source>
</evidence>
<feature type="chain" id="PRO_5040476613" description="Transmembrane protein" evidence="2">
    <location>
        <begin position="21"/>
        <end position="274"/>
    </location>
</feature>
<keyword evidence="2" id="KW-0732">Signal</keyword>
<feature type="transmembrane region" description="Helical" evidence="1">
    <location>
        <begin position="182"/>
        <end position="204"/>
    </location>
</feature>
<dbReference type="Proteomes" id="UP001153069">
    <property type="component" value="Unassembled WGS sequence"/>
</dbReference>
<keyword evidence="1" id="KW-0812">Transmembrane</keyword>
<protein>
    <recommendedName>
        <fullName evidence="5">Transmembrane protein</fullName>
    </recommendedName>
</protein>
<comment type="caution">
    <text evidence="3">The sequence shown here is derived from an EMBL/GenBank/DDBJ whole genome shotgun (WGS) entry which is preliminary data.</text>
</comment>
<dbReference type="EMBL" id="CAICTM010000346">
    <property type="protein sequence ID" value="CAB9508428.1"/>
    <property type="molecule type" value="Genomic_DNA"/>
</dbReference>
<accession>A0A9N8DSV8</accession>
<keyword evidence="1" id="KW-0472">Membrane</keyword>
<keyword evidence="4" id="KW-1185">Reference proteome</keyword>